<gene>
    <name evidence="2" type="ORF">CINCED_3A006472</name>
</gene>
<accession>A0A5E4M659</accession>
<dbReference type="OrthoDB" id="6640961at2759"/>
<keyword evidence="3" id="KW-1185">Reference proteome</keyword>
<evidence type="ECO:0000313" key="2">
    <source>
        <dbReference type="EMBL" id="VVC25934.1"/>
    </source>
</evidence>
<feature type="chain" id="PRO_5023152036" evidence="1">
    <location>
        <begin position="20"/>
        <end position="503"/>
    </location>
</feature>
<dbReference type="EMBL" id="CABPRJ010000022">
    <property type="protein sequence ID" value="VVC25934.1"/>
    <property type="molecule type" value="Genomic_DNA"/>
</dbReference>
<reference evidence="2 3" key="1">
    <citation type="submission" date="2019-08" db="EMBL/GenBank/DDBJ databases">
        <authorList>
            <person name="Alioto T."/>
            <person name="Alioto T."/>
            <person name="Gomez Garrido J."/>
        </authorList>
    </citation>
    <scope>NUCLEOTIDE SEQUENCE [LARGE SCALE GENOMIC DNA]</scope>
</reference>
<organism evidence="2 3">
    <name type="scientific">Cinara cedri</name>
    <dbReference type="NCBI Taxonomy" id="506608"/>
    <lineage>
        <taxon>Eukaryota</taxon>
        <taxon>Metazoa</taxon>
        <taxon>Ecdysozoa</taxon>
        <taxon>Arthropoda</taxon>
        <taxon>Hexapoda</taxon>
        <taxon>Insecta</taxon>
        <taxon>Pterygota</taxon>
        <taxon>Neoptera</taxon>
        <taxon>Paraneoptera</taxon>
        <taxon>Hemiptera</taxon>
        <taxon>Sternorrhyncha</taxon>
        <taxon>Aphidomorpha</taxon>
        <taxon>Aphidoidea</taxon>
        <taxon>Aphididae</taxon>
        <taxon>Lachninae</taxon>
        <taxon>Cinara</taxon>
    </lineage>
</organism>
<sequence length="503" mass="58392">MLFCKIFLSIYFCISFTFGCNYTNNEMVLLNTFSSSNRFFDNVSNLFISNMKKFREENKLYDTKWSAQYKNDYKEERIKYGVGLIMCNLFATHIQCSQAMTAYRFAKMMKNNVGLIQRNNNVGEIVGYIKSVGLAYYGNVTELMDMMYVLGYVPPKYMVLSSLYSKEVADKANLGSMMVMFIDDDLNNMGNVVMDTAKKFIKQCDAILENDIMDKLSDETVVSISDFNKDLLIIHQNLDNAKQNLVKNKNSNRFNIENWILNELFTNKESLNMFFQTQATYLNIDWNKLQTKLINTYTLTQKADFKLNIYNESRRVDSHQNKLKQVYRTVVNRYILIVVLDCNYLHDKVMESKEKLETTCRRIETVINGAINFLQEDVFLTELLPVVQKFIKEGSVRTWDVFNMITLELSSLSTILEVEAGNAYIPDEVLTVENGFEMINVHLDEAIKYTETLKGSFADQFFDVINVIQSSVNNEWMMSTKTIKKERTELLIPNFEQGNKPAS</sequence>
<proteinExistence type="predicted"/>
<dbReference type="Proteomes" id="UP000325440">
    <property type="component" value="Unassembled WGS sequence"/>
</dbReference>
<dbReference type="PROSITE" id="PS51257">
    <property type="entry name" value="PROKAR_LIPOPROTEIN"/>
    <property type="match status" value="1"/>
</dbReference>
<feature type="signal peptide" evidence="1">
    <location>
        <begin position="1"/>
        <end position="19"/>
    </location>
</feature>
<protein>
    <submittedName>
        <fullName evidence="2">Uncharacterized protein</fullName>
    </submittedName>
</protein>
<evidence type="ECO:0000256" key="1">
    <source>
        <dbReference type="SAM" id="SignalP"/>
    </source>
</evidence>
<evidence type="ECO:0000313" key="3">
    <source>
        <dbReference type="Proteomes" id="UP000325440"/>
    </source>
</evidence>
<name>A0A5E4M659_9HEMI</name>
<keyword evidence="1" id="KW-0732">Signal</keyword>
<dbReference type="AlphaFoldDB" id="A0A5E4M659"/>